<comment type="caution">
    <text evidence="7">The sequence shown here is derived from an EMBL/GenBank/DDBJ whole genome shotgun (WGS) entry which is preliminary data.</text>
</comment>
<evidence type="ECO:0000313" key="8">
    <source>
        <dbReference type="Proteomes" id="UP001221413"/>
    </source>
</evidence>
<feature type="transmembrane region" description="Helical" evidence="5">
    <location>
        <begin position="132"/>
        <end position="152"/>
    </location>
</feature>
<feature type="transmembrane region" description="Helical" evidence="5">
    <location>
        <begin position="77"/>
        <end position="97"/>
    </location>
</feature>
<proteinExistence type="predicted"/>
<dbReference type="GO" id="GO:0016020">
    <property type="term" value="C:membrane"/>
    <property type="evidence" value="ECO:0007669"/>
    <property type="project" value="UniProtKB-SubCell"/>
</dbReference>
<feature type="transmembrane region" description="Helical" evidence="5">
    <location>
        <begin position="48"/>
        <end position="70"/>
    </location>
</feature>
<evidence type="ECO:0000256" key="3">
    <source>
        <dbReference type="ARBA" id="ARBA00022989"/>
    </source>
</evidence>
<evidence type="ECO:0000256" key="2">
    <source>
        <dbReference type="ARBA" id="ARBA00022692"/>
    </source>
</evidence>
<name>A0AAD6NJU1_DREDA</name>
<reference evidence="7" key="1">
    <citation type="submission" date="2023-01" db="EMBL/GenBank/DDBJ databases">
        <title>The chitinases involved in constricting ring structure development in the nematode-trapping fungus Drechslerella dactyloides.</title>
        <authorList>
            <person name="Wang R."/>
            <person name="Zhang L."/>
            <person name="Tang P."/>
            <person name="Li S."/>
            <person name="Liang L."/>
        </authorList>
    </citation>
    <scope>NUCLEOTIDE SEQUENCE</scope>
    <source>
        <strain evidence="7">YMF1.00031</strain>
    </source>
</reference>
<dbReference type="PANTHER" id="PTHR39608">
    <property type="entry name" value="INTEGRAL MEMBRANE PROTEIN (AFU_ORTHOLOGUE AFUA_5G08640)"/>
    <property type="match status" value="1"/>
</dbReference>
<dbReference type="PANTHER" id="PTHR39608:SF1">
    <property type="entry name" value="INTEGRAL MEMBRANE PROTEIN (AFU_ORTHOLOGUE AFUA_5G08640)"/>
    <property type="match status" value="1"/>
</dbReference>
<sequence>MSKASIYLPRVLSISLRLLQLVSAIIVTGIAGHYLNTADNYKIKPAPRFVYTTVISSASLIYGFLCLIFWRYTIIPADLLLFVLNLAAFGCVVNWIGRMGCEKAWDVELHTQTWLSGRAKDQCGRWAAVETFTFVSAALFLVSACMAGWKIWKQSKTETEKPRPWYRVL</sequence>
<keyword evidence="2 5" id="KW-0812">Transmembrane</keyword>
<dbReference type="Pfam" id="PF01284">
    <property type="entry name" value="MARVEL"/>
    <property type="match status" value="1"/>
</dbReference>
<evidence type="ECO:0000256" key="4">
    <source>
        <dbReference type="ARBA" id="ARBA00023136"/>
    </source>
</evidence>
<evidence type="ECO:0000256" key="5">
    <source>
        <dbReference type="SAM" id="Phobius"/>
    </source>
</evidence>
<dbReference type="EMBL" id="JAQGDS010000005">
    <property type="protein sequence ID" value="KAJ6260710.1"/>
    <property type="molecule type" value="Genomic_DNA"/>
</dbReference>
<evidence type="ECO:0000313" key="7">
    <source>
        <dbReference type="EMBL" id="KAJ6260710.1"/>
    </source>
</evidence>
<dbReference type="InterPro" id="IPR008253">
    <property type="entry name" value="Marvel"/>
</dbReference>
<keyword evidence="4 5" id="KW-0472">Membrane</keyword>
<protein>
    <recommendedName>
        <fullName evidence="6">MARVEL domain-containing protein</fullName>
    </recommendedName>
</protein>
<accession>A0AAD6NJU1</accession>
<evidence type="ECO:0000259" key="6">
    <source>
        <dbReference type="Pfam" id="PF01284"/>
    </source>
</evidence>
<keyword evidence="3 5" id="KW-1133">Transmembrane helix</keyword>
<dbReference type="AlphaFoldDB" id="A0AAD6NJU1"/>
<keyword evidence="8" id="KW-1185">Reference proteome</keyword>
<gene>
    <name evidence="7" type="ORF">Dda_4939</name>
</gene>
<comment type="subcellular location">
    <subcellularLocation>
        <location evidence="1">Membrane</location>
        <topology evidence="1">Multi-pass membrane protein</topology>
    </subcellularLocation>
</comment>
<feature type="domain" description="MARVEL" evidence="6">
    <location>
        <begin position="13"/>
        <end position="145"/>
    </location>
</feature>
<evidence type="ECO:0000256" key="1">
    <source>
        <dbReference type="ARBA" id="ARBA00004141"/>
    </source>
</evidence>
<dbReference type="Proteomes" id="UP001221413">
    <property type="component" value="Unassembled WGS sequence"/>
</dbReference>
<organism evidence="7 8">
    <name type="scientific">Drechslerella dactyloides</name>
    <name type="common">Nematode-trapping fungus</name>
    <name type="synonym">Arthrobotrys dactyloides</name>
    <dbReference type="NCBI Taxonomy" id="74499"/>
    <lineage>
        <taxon>Eukaryota</taxon>
        <taxon>Fungi</taxon>
        <taxon>Dikarya</taxon>
        <taxon>Ascomycota</taxon>
        <taxon>Pezizomycotina</taxon>
        <taxon>Orbiliomycetes</taxon>
        <taxon>Orbiliales</taxon>
        <taxon>Orbiliaceae</taxon>
        <taxon>Drechslerella</taxon>
    </lineage>
</organism>